<dbReference type="AlphaFoldDB" id="A0A0F9L566"/>
<dbReference type="SUPFAM" id="SSF48317">
    <property type="entry name" value="Acid phosphatase/Vanadium-dependent haloperoxidase"/>
    <property type="match status" value="1"/>
</dbReference>
<organism evidence="3">
    <name type="scientific">marine sediment metagenome</name>
    <dbReference type="NCBI Taxonomy" id="412755"/>
    <lineage>
        <taxon>unclassified sequences</taxon>
        <taxon>metagenomes</taxon>
        <taxon>ecological metagenomes</taxon>
    </lineage>
</organism>
<feature type="transmembrane region" description="Helical" evidence="1">
    <location>
        <begin position="238"/>
        <end position="257"/>
    </location>
</feature>
<feature type="transmembrane region" description="Helical" evidence="1">
    <location>
        <begin position="79"/>
        <end position="98"/>
    </location>
</feature>
<feature type="transmembrane region" description="Helical" evidence="1">
    <location>
        <begin position="53"/>
        <end position="72"/>
    </location>
</feature>
<dbReference type="InterPro" id="IPR000326">
    <property type="entry name" value="PAP2/HPO"/>
</dbReference>
<name>A0A0F9L566_9ZZZZ</name>
<evidence type="ECO:0000259" key="2">
    <source>
        <dbReference type="SMART" id="SM00014"/>
    </source>
</evidence>
<feature type="transmembrane region" description="Helical" evidence="1">
    <location>
        <begin position="214"/>
        <end position="232"/>
    </location>
</feature>
<dbReference type="Pfam" id="PF01569">
    <property type="entry name" value="PAP2"/>
    <property type="match status" value="1"/>
</dbReference>
<reference evidence="3" key="1">
    <citation type="journal article" date="2015" name="Nature">
        <title>Complex archaea that bridge the gap between prokaryotes and eukaryotes.</title>
        <authorList>
            <person name="Spang A."/>
            <person name="Saw J.H."/>
            <person name="Jorgensen S.L."/>
            <person name="Zaremba-Niedzwiedzka K."/>
            <person name="Martijn J."/>
            <person name="Lind A.E."/>
            <person name="van Eijk R."/>
            <person name="Schleper C."/>
            <person name="Guy L."/>
            <person name="Ettema T.J."/>
        </authorList>
    </citation>
    <scope>NUCLEOTIDE SEQUENCE</scope>
</reference>
<keyword evidence="1" id="KW-0812">Transmembrane</keyword>
<gene>
    <name evidence="3" type="ORF">LCGC14_1555890</name>
</gene>
<keyword evidence="1" id="KW-0472">Membrane</keyword>
<protein>
    <recommendedName>
        <fullName evidence="2">Phosphatidic acid phosphatase type 2/haloperoxidase domain-containing protein</fullName>
    </recommendedName>
</protein>
<dbReference type="Gene3D" id="1.20.144.10">
    <property type="entry name" value="Phosphatidic acid phosphatase type 2/haloperoxidase"/>
    <property type="match status" value="1"/>
</dbReference>
<dbReference type="InterPro" id="IPR036938">
    <property type="entry name" value="PAP2/HPO_sf"/>
</dbReference>
<keyword evidence="1" id="KW-1133">Transmembrane helix</keyword>
<dbReference type="EMBL" id="LAZR01011959">
    <property type="protein sequence ID" value="KKM50712.1"/>
    <property type="molecule type" value="Genomic_DNA"/>
</dbReference>
<dbReference type="CDD" id="cd01610">
    <property type="entry name" value="PAP2_like"/>
    <property type="match status" value="1"/>
</dbReference>
<feature type="domain" description="Phosphatidic acid phosphatase type 2/haloperoxidase" evidence="2">
    <location>
        <begin position="134"/>
        <end position="257"/>
    </location>
</feature>
<comment type="caution">
    <text evidence="3">The sequence shown here is derived from an EMBL/GenBank/DDBJ whole genome shotgun (WGS) entry which is preliminary data.</text>
</comment>
<feature type="transmembrane region" description="Helical" evidence="1">
    <location>
        <begin position="104"/>
        <end position="122"/>
    </location>
</feature>
<evidence type="ECO:0000313" key="3">
    <source>
        <dbReference type="EMBL" id="KKM50712.1"/>
    </source>
</evidence>
<dbReference type="SMART" id="SM00014">
    <property type="entry name" value="acidPPc"/>
    <property type="match status" value="1"/>
</dbReference>
<accession>A0A0F9L566</accession>
<proteinExistence type="predicted"/>
<feature type="transmembrane region" description="Helical" evidence="1">
    <location>
        <begin position="9"/>
        <end position="27"/>
    </location>
</feature>
<evidence type="ECO:0000256" key="1">
    <source>
        <dbReference type="SAM" id="Phobius"/>
    </source>
</evidence>
<dbReference type="PANTHER" id="PTHR14969:SF13">
    <property type="entry name" value="AT30094P"/>
    <property type="match status" value="1"/>
</dbReference>
<dbReference type="PANTHER" id="PTHR14969">
    <property type="entry name" value="SPHINGOSINE-1-PHOSPHATE PHOSPHOHYDROLASE"/>
    <property type="match status" value="1"/>
</dbReference>
<sequence>MFEKLNSKNLLYIILLIWAFLALIFGFRDLEISITVVDQNSPWGIFGEQFGEAPGWGLIAIGLSVLIGGYNTDIKKQKIPAYVIEFIGVALLVLGIVLNSSYLIVIGGSMTISLGLFTLIFFKKDWVEYRKISTVITVLTIVNPLLFIQITKILCGRIRFRDLASFADFTPWFLPPGPTSHGSSFPSGHTSMSFMVLPLLILIRDYQWKNPKKIVLTVIVTGWAIFVGLSRIVAGAHFASDVLFSAGMASVVTILMYRRLYLKKD</sequence>